<dbReference type="Proteomes" id="UP000028521">
    <property type="component" value="Unassembled WGS sequence"/>
</dbReference>
<evidence type="ECO:0000259" key="1">
    <source>
        <dbReference type="Pfam" id="PF12969"/>
    </source>
</evidence>
<accession>A0A084TM32</accession>
<sequence length="633" mass="72557">MQRLFFLIFFILIYTQTIAQDTDLFKVSTVPLELRKKSNAVVRSDHIHIDISSYNNLVYSNQRVITVLNKEGDLKVGAFQYYDENVKIKSLEARIFNAQGKEIKKIKKNDFKDVSAVPGGTLYSDNRVKYLDYTPIHYPYTVLFETEVVYSSTAFIPGWRPIEGFYTSTQHAEYKITNTSGVPLKIKTSNFENYKIKKVSETHFMAEHLNAIKPEAYSPDFKTYAPILRAALTEFDMNGVKGVNNTWADFGLWVNQALLKDTQELPDETKVAIKQLTEGVDNNIEKAKIVYQYMQDKTRYISVQVGIGGWKPIKAEDVDRLGYGDCKGLTNYTKALLKEVGVESYYTVIYGDKNLKSIDDEFSATQGNHAILCLPHEEDYIWLECTSQTNPFGFIAGFTDDRNALIITPEGGEIVRTTIYNREENTQKTSGTLNIFATGHVTGEVTIETNGYQYAMHKDIQTIPEKKLAYFYKQHWDYLNNLEINAVTLNNNKEAITFTENLKITINNHAKKSGPRLLMAPNTFNRVTTIPTRYDSRTLNFEIERGFEDYDEFKLTLAPELMVEAMPEPVTISNAFGTYRYSISQINDSTLLYKRAYALNKGHYPKEDYKAFRDFMAEIVKYDNAKIVLKITP</sequence>
<keyword evidence="3" id="KW-1185">Reference proteome</keyword>
<dbReference type="InterPro" id="IPR024618">
    <property type="entry name" value="DUF3857"/>
</dbReference>
<dbReference type="AlphaFoldDB" id="A0A084TM32"/>
<reference evidence="3" key="2">
    <citation type="submission" date="2014-07" db="EMBL/GenBank/DDBJ databases">
        <title>Genome sequence of Mangrovimonas yunxiaonensis.</title>
        <authorList>
            <person name="Li Y."/>
            <person name="Zheng T."/>
        </authorList>
    </citation>
    <scope>NUCLEOTIDE SEQUENCE [LARGE SCALE GENOMIC DNA]</scope>
    <source>
        <strain evidence="3">LY01</strain>
    </source>
</reference>
<dbReference type="eggNOG" id="COG1305">
    <property type="taxonomic scope" value="Bacteria"/>
</dbReference>
<gene>
    <name evidence="2" type="ORF">IA57_02520</name>
</gene>
<dbReference type="EMBL" id="JPFK01000003">
    <property type="protein sequence ID" value="KFB01768.1"/>
    <property type="molecule type" value="Genomic_DNA"/>
</dbReference>
<dbReference type="Gene3D" id="2.60.40.3140">
    <property type="match status" value="1"/>
</dbReference>
<dbReference type="Pfam" id="PF12969">
    <property type="entry name" value="DUF3857"/>
    <property type="match status" value="1"/>
</dbReference>
<reference evidence="2 3" key="1">
    <citation type="journal article" date="2014" name="Genome Announc.">
        <title>Draft Genome Sequence of the Algicidal Bacterium Mangrovimonas yunxiaonensis Strain LY01.</title>
        <authorList>
            <person name="Li Y."/>
            <person name="Zhu H."/>
            <person name="Li C."/>
            <person name="Zhang H."/>
            <person name="Chen Z."/>
            <person name="Zheng W."/>
            <person name="Xu H."/>
            <person name="Zheng T."/>
        </authorList>
    </citation>
    <scope>NUCLEOTIDE SEQUENCE [LARGE SCALE GENOMIC DNA]</scope>
    <source>
        <strain evidence="2 3">LY01</strain>
    </source>
</reference>
<organism evidence="2 3">
    <name type="scientific">Mangrovimonas yunxiaonensis</name>
    <dbReference type="NCBI Taxonomy" id="1197477"/>
    <lineage>
        <taxon>Bacteria</taxon>
        <taxon>Pseudomonadati</taxon>
        <taxon>Bacteroidota</taxon>
        <taxon>Flavobacteriia</taxon>
        <taxon>Flavobacteriales</taxon>
        <taxon>Flavobacteriaceae</taxon>
        <taxon>Mangrovimonas</taxon>
    </lineage>
</organism>
<feature type="domain" description="DUF3857" evidence="1">
    <location>
        <begin position="58"/>
        <end position="197"/>
    </location>
</feature>
<dbReference type="OrthoDB" id="8595007at2"/>
<proteinExistence type="predicted"/>
<name>A0A084TM32_9FLAO</name>
<dbReference type="RefSeq" id="WP_036118884.1">
    <property type="nucleotide sequence ID" value="NZ_BMET01000002.1"/>
</dbReference>
<dbReference type="STRING" id="1197477.IA57_02520"/>
<comment type="caution">
    <text evidence="2">The sequence shown here is derived from an EMBL/GenBank/DDBJ whole genome shotgun (WGS) entry which is preliminary data.</text>
</comment>
<dbReference type="Gene3D" id="2.60.120.1130">
    <property type="match status" value="1"/>
</dbReference>
<dbReference type="InterPro" id="IPR038765">
    <property type="entry name" value="Papain-like_cys_pep_sf"/>
</dbReference>
<dbReference type="SUPFAM" id="SSF54001">
    <property type="entry name" value="Cysteine proteinases"/>
    <property type="match status" value="1"/>
</dbReference>
<dbReference type="Gene3D" id="3.10.620.30">
    <property type="match status" value="1"/>
</dbReference>
<evidence type="ECO:0000313" key="3">
    <source>
        <dbReference type="Proteomes" id="UP000028521"/>
    </source>
</evidence>
<protein>
    <recommendedName>
        <fullName evidence="1">DUF3857 domain-containing protein</fullName>
    </recommendedName>
</protein>
<evidence type="ECO:0000313" key="2">
    <source>
        <dbReference type="EMBL" id="KFB01768.1"/>
    </source>
</evidence>